<feature type="region of interest" description="Disordered" evidence="1">
    <location>
        <begin position="1"/>
        <end position="24"/>
    </location>
</feature>
<organism evidence="2 3">
    <name type="scientific">Crossiella equi</name>
    <dbReference type="NCBI Taxonomy" id="130796"/>
    <lineage>
        <taxon>Bacteria</taxon>
        <taxon>Bacillati</taxon>
        <taxon>Actinomycetota</taxon>
        <taxon>Actinomycetes</taxon>
        <taxon>Pseudonocardiales</taxon>
        <taxon>Pseudonocardiaceae</taxon>
        <taxon>Crossiella</taxon>
    </lineage>
</organism>
<dbReference type="RefSeq" id="WP_086786750.1">
    <property type="nucleotide sequence ID" value="NZ_JAGIOO010000001.1"/>
</dbReference>
<gene>
    <name evidence="2" type="ORF">JOF53_000292</name>
</gene>
<dbReference type="Proteomes" id="UP001519363">
    <property type="component" value="Unassembled WGS sequence"/>
</dbReference>
<name>A0ABS5A4C0_9PSEU</name>
<accession>A0ABS5A4C0</accession>
<reference evidence="2 3" key="1">
    <citation type="submission" date="2021-03" db="EMBL/GenBank/DDBJ databases">
        <title>Sequencing the genomes of 1000 actinobacteria strains.</title>
        <authorList>
            <person name="Klenk H.-P."/>
        </authorList>
    </citation>
    <scope>NUCLEOTIDE SEQUENCE [LARGE SCALE GENOMIC DNA]</scope>
    <source>
        <strain evidence="2 3">DSM 44580</strain>
    </source>
</reference>
<evidence type="ECO:0000256" key="1">
    <source>
        <dbReference type="SAM" id="MobiDB-lite"/>
    </source>
</evidence>
<protein>
    <submittedName>
        <fullName evidence="2">Uncharacterized protein</fullName>
    </submittedName>
</protein>
<evidence type="ECO:0000313" key="3">
    <source>
        <dbReference type="Proteomes" id="UP001519363"/>
    </source>
</evidence>
<evidence type="ECO:0000313" key="2">
    <source>
        <dbReference type="EMBL" id="MBP2471420.1"/>
    </source>
</evidence>
<sequence length="64" mass="6157">MLEIATGSAVGTGGPDGLTAGRAHRFPNVRSGHCLDGAGAAVVVQPPRAADLEGGSARSGQGSS</sequence>
<keyword evidence="3" id="KW-1185">Reference proteome</keyword>
<comment type="caution">
    <text evidence="2">The sequence shown here is derived from an EMBL/GenBank/DDBJ whole genome shotgun (WGS) entry which is preliminary data.</text>
</comment>
<dbReference type="EMBL" id="JAGIOO010000001">
    <property type="protein sequence ID" value="MBP2471420.1"/>
    <property type="molecule type" value="Genomic_DNA"/>
</dbReference>
<proteinExistence type="predicted"/>